<dbReference type="PROSITE" id="PS51821">
    <property type="entry name" value="VELVET"/>
    <property type="match status" value="1"/>
</dbReference>
<evidence type="ECO:0000256" key="2">
    <source>
        <dbReference type="ARBA" id="ARBA00022969"/>
    </source>
</evidence>
<dbReference type="InterPro" id="IPR021740">
    <property type="entry name" value="Velvet"/>
</dbReference>
<evidence type="ECO:0000256" key="4">
    <source>
        <dbReference type="ARBA" id="ARBA00023163"/>
    </source>
</evidence>
<keyword evidence="8" id="KW-1185">Reference proteome</keyword>
<feature type="domain" description="Velvet" evidence="6">
    <location>
        <begin position="17"/>
        <end position="208"/>
    </location>
</feature>
<dbReference type="Gene3D" id="2.60.40.3960">
    <property type="entry name" value="Velvet domain"/>
    <property type="match status" value="1"/>
</dbReference>
<keyword evidence="5" id="KW-0539">Nucleus</keyword>
<protein>
    <recommendedName>
        <fullName evidence="6">Velvet domain-containing protein</fullName>
    </recommendedName>
</protein>
<dbReference type="GO" id="GO:0030435">
    <property type="term" value="P:sporulation resulting in formation of a cellular spore"/>
    <property type="evidence" value="ECO:0007669"/>
    <property type="project" value="UniProtKB-KW"/>
</dbReference>
<dbReference type="PANTHER" id="PTHR33572">
    <property type="entry name" value="SPORE DEVELOPMENT REGULATOR VOSA"/>
    <property type="match status" value="1"/>
</dbReference>
<proteinExistence type="predicted"/>
<accession>A0AAD9M9W1</accession>
<dbReference type="AlphaFoldDB" id="A0AAD9M9W1"/>
<evidence type="ECO:0000256" key="3">
    <source>
        <dbReference type="ARBA" id="ARBA00023015"/>
    </source>
</evidence>
<organism evidence="7 8">
    <name type="scientific">Phyllachora maydis</name>
    <dbReference type="NCBI Taxonomy" id="1825666"/>
    <lineage>
        <taxon>Eukaryota</taxon>
        <taxon>Fungi</taxon>
        <taxon>Dikarya</taxon>
        <taxon>Ascomycota</taxon>
        <taxon>Pezizomycotina</taxon>
        <taxon>Sordariomycetes</taxon>
        <taxon>Sordariomycetidae</taxon>
        <taxon>Phyllachorales</taxon>
        <taxon>Phyllachoraceae</taxon>
        <taxon>Phyllachora</taxon>
    </lineage>
</organism>
<evidence type="ECO:0000313" key="7">
    <source>
        <dbReference type="EMBL" id="KAK2067410.1"/>
    </source>
</evidence>
<dbReference type="InterPro" id="IPR038491">
    <property type="entry name" value="Velvet_dom_sf"/>
</dbReference>
<dbReference type="Pfam" id="PF11754">
    <property type="entry name" value="Velvet"/>
    <property type="match status" value="1"/>
</dbReference>
<dbReference type="Proteomes" id="UP001217918">
    <property type="component" value="Unassembled WGS sequence"/>
</dbReference>
<dbReference type="GO" id="GO:0005634">
    <property type="term" value="C:nucleus"/>
    <property type="evidence" value="ECO:0007669"/>
    <property type="project" value="UniProtKB-SubCell"/>
</dbReference>
<comment type="subcellular location">
    <subcellularLocation>
        <location evidence="1">Nucleus</location>
    </subcellularLocation>
</comment>
<name>A0AAD9M9W1_9PEZI</name>
<sequence>MPRHTRAGAPVLQGGRDRPVDHDFYGLVVCQQPGATTAQIEVTSVMPVITPGPIVQLTYRNRPASTYECEQLGRAQVSAVLYDDSGRRMVNEMRAVGQQRMVGDTSAAPTWGSGTWAGLLFQFDNLSVRTPGTYRLQFWLIMSSPAFQDRYCHRSERPVSKCTSDVFYAYPGGVRKPILAPGRTEPDVEELESETETFGRQGRIVVPASS</sequence>
<evidence type="ECO:0000256" key="1">
    <source>
        <dbReference type="ARBA" id="ARBA00004123"/>
    </source>
</evidence>
<gene>
    <name evidence="7" type="ORF">P8C59_001155</name>
</gene>
<comment type="caution">
    <text evidence="7">The sequence shown here is derived from an EMBL/GenBank/DDBJ whole genome shotgun (WGS) entry which is preliminary data.</text>
</comment>
<evidence type="ECO:0000256" key="5">
    <source>
        <dbReference type="ARBA" id="ARBA00023242"/>
    </source>
</evidence>
<evidence type="ECO:0000313" key="8">
    <source>
        <dbReference type="Proteomes" id="UP001217918"/>
    </source>
</evidence>
<dbReference type="InterPro" id="IPR037525">
    <property type="entry name" value="Velvet_dom"/>
</dbReference>
<reference evidence="7" key="1">
    <citation type="journal article" date="2023" name="Mol. Plant Microbe Interact.">
        <title>Elucidating the Obligate Nature and Biological Capacity of an Invasive Fungal Corn Pathogen.</title>
        <authorList>
            <person name="MacCready J.S."/>
            <person name="Roggenkamp E.M."/>
            <person name="Gdanetz K."/>
            <person name="Chilvers M.I."/>
        </authorList>
    </citation>
    <scope>NUCLEOTIDE SEQUENCE</scope>
    <source>
        <strain evidence="7">PM02</strain>
    </source>
</reference>
<dbReference type="EMBL" id="JAQQPM010000001">
    <property type="protein sequence ID" value="KAK2067410.1"/>
    <property type="molecule type" value="Genomic_DNA"/>
</dbReference>
<keyword evidence="3" id="KW-0805">Transcription regulation</keyword>
<evidence type="ECO:0000259" key="6">
    <source>
        <dbReference type="PROSITE" id="PS51821"/>
    </source>
</evidence>
<keyword evidence="2" id="KW-0749">Sporulation</keyword>
<keyword evidence="4" id="KW-0804">Transcription</keyword>